<keyword evidence="4" id="KW-0560">Oxidoreductase</keyword>
<proteinExistence type="inferred from homology"/>
<dbReference type="PRINTS" id="PR00420">
    <property type="entry name" value="RNGMNOXGNASE"/>
</dbReference>
<gene>
    <name evidence="7" type="ORF">MSAN_00338400</name>
</gene>
<dbReference type="PANTHER" id="PTHR13789">
    <property type="entry name" value="MONOOXYGENASE"/>
    <property type="match status" value="1"/>
</dbReference>
<reference evidence="7" key="1">
    <citation type="submission" date="2020-05" db="EMBL/GenBank/DDBJ databases">
        <title>Mycena genomes resolve the evolution of fungal bioluminescence.</title>
        <authorList>
            <person name="Tsai I.J."/>
        </authorList>
    </citation>
    <scope>NUCLEOTIDE SEQUENCE</scope>
    <source>
        <strain evidence="7">160909Yilan</strain>
    </source>
</reference>
<dbReference type="InterPro" id="IPR002938">
    <property type="entry name" value="FAD-bd"/>
</dbReference>
<keyword evidence="2" id="KW-0285">Flavoprotein</keyword>
<dbReference type="Pfam" id="PF01494">
    <property type="entry name" value="FAD_binding_3"/>
    <property type="match status" value="1"/>
</dbReference>
<evidence type="ECO:0000256" key="5">
    <source>
        <dbReference type="ARBA" id="ARBA00023033"/>
    </source>
</evidence>
<evidence type="ECO:0000313" key="7">
    <source>
        <dbReference type="EMBL" id="KAF7374538.1"/>
    </source>
</evidence>
<evidence type="ECO:0000256" key="2">
    <source>
        <dbReference type="ARBA" id="ARBA00022630"/>
    </source>
</evidence>
<dbReference type="InterPro" id="IPR050493">
    <property type="entry name" value="FAD-dep_Monooxygenase_BioMet"/>
</dbReference>
<dbReference type="Proteomes" id="UP000623467">
    <property type="component" value="Unassembled WGS sequence"/>
</dbReference>
<dbReference type="AlphaFoldDB" id="A0A8H6Z8K9"/>
<keyword evidence="3" id="KW-0274">FAD</keyword>
<dbReference type="InterPro" id="IPR036188">
    <property type="entry name" value="FAD/NAD-bd_sf"/>
</dbReference>
<dbReference type="GO" id="GO:0004497">
    <property type="term" value="F:monooxygenase activity"/>
    <property type="evidence" value="ECO:0007669"/>
    <property type="project" value="UniProtKB-KW"/>
</dbReference>
<dbReference type="SUPFAM" id="SSF54373">
    <property type="entry name" value="FAD-linked reductases, C-terminal domain"/>
    <property type="match status" value="1"/>
</dbReference>
<accession>A0A8H6Z8K9</accession>
<dbReference type="OrthoDB" id="9993796at2759"/>
<keyword evidence="5" id="KW-0503">Monooxygenase</keyword>
<sequence>MSDTNTPSPSALRVSVVGGGIAGLTAALALRRNGHHVQVFEASEVKTEVGAALVAAQNALRVLDRLGISRENLKGVRFLGGVSIDPESGKSTVTRWPTAGENSTVSLCCHRSDLYEELKRLATCEGKGPPVKLRFGAKVTACDPENGTISLNNGEVVQSDLILGADGAHSVIRAHVVGEVQKIAYSGVTCFRAVFGLPASEVPELRWLTEEVSGPRTVVSKEGPFRMLLMYPCRGGTLLNFVGFYNDPVQDIESWSPKASREDIIAKFEDFHPQLLPVLDLPAHSEILKWRLGALPLIPTWIRGRAALVGDSAHATLPFLAQGAAMAIEDAAAIGCLFPAGTSPKDVPDRLKAYQDVRKERGEFVTTESAEMLKFLRSGGVNHLKSGGPLGRFHSVTLARLYGYDAIKVAQDCHEQRFGNKSPAH</sequence>
<comment type="caution">
    <text evidence="7">The sequence shown here is derived from an EMBL/GenBank/DDBJ whole genome shotgun (WGS) entry which is preliminary data.</text>
</comment>
<name>A0A8H6Z8K9_9AGAR</name>
<evidence type="ECO:0000313" key="8">
    <source>
        <dbReference type="Proteomes" id="UP000623467"/>
    </source>
</evidence>
<dbReference type="EMBL" id="JACAZH010000002">
    <property type="protein sequence ID" value="KAF7374538.1"/>
    <property type="molecule type" value="Genomic_DNA"/>
</dbReference>
<keyword evidence="8" id="KW-1185">Reference proteome</keyword>
<dbReference type="PANTHER" id="PTHR13789:SF309">
    <property type="entry name" value="PUTATIVE (AFU_ORTHOLOGUE AFUA_6G14510)-RELATED"/>
    <property type="match status" value="1"/>
</dbReference>
<dbReference type="Gene3D" id="3.50.50.60">
    <property type="entry name" value="FAD/NAD(P)-binding domain"/>
    <property type="match status" value="1"/>
</dbReference>
<dbReference type="GO" id="GO:0071949">
    <property type="term" value="F:FAD binding"/>
    <property type="evidence" value="ECO:0007669"/>
    <property type="project" value="InterPro"/>
</dbReference>
<organism evidence="7 8">
    <name type="scientific">Mycena sanguinolenta</name>
    <dbReference type="NCBI Taxonomy" id="230812"/>
    <lineage>
        <taxon>Eukaryota</taxon>
        <taxon>Fungi</taxon>
        <taxon>Dikarya</taxon>
        <taxon>Basidiomycota</taxon>
        <taxon>Agaricomycotina</taxon>
        <taxon>Agaricomycetes</taxon>
        <taxon>Agaricomycetidae</taxon>
        <taxon>Agaricales</taxon>
        <taxon>Marasmiineae</taxon>
        <taxon>Mycenaceae</taxon>
        <taxon>Mycena</taxon>
    </lineage>
</organism>
<evidence type="ECO:0000256" key="3">
    <source>
        <dbReference type="ARBA" id="ARBA00022827"/>
    </source>
</evidence>
<evidence type="ECO:0000256" key="4">
    <source>
        <dbReference type="ARBA" id="ARBA00023002"/>
    </source>
</evidence>
<feature type="domain" description="FAD-binding" evidence="6">
    <location>
        <begin position="13"/>
        <end position="367"/>
    </location>
</feature>
<evidence type="ECO:0000256" key="1">
    <source>
        <dbReference type="ARBA" id="ARBA00007992"/>
    </source>
</evidence>
<dbReference type="SUPFAM" id="SSF51905">
    <property type="entry name" value="FAD/NAD(P)-binding domain"/>
    <property type="match status" value="1"/>
</dbReference>
<comment type="similarity">
    <text evidence="1">Belongs to the paxM FAD-dependent monooxygenase family.</text>
</comment>
<evidence type="ECO:0000259" key="6">
    <source>
        <dbReference type="Pfam" id="PF01494"/>
    </source>
</evidence>
<protein>
    <submittedName>
        <fullName evidence="7">FAD/NAD(P)-binding domain-containing protein</fullName>
    </submittedName>
</protein>